<keyword evidence="1" id="KW-1133">Transmembrane helix</keyword>
<dbReference type="EMBL" id="JANJYI010000009">
    <property type="protein sequence ID" value="KAK2634425.1"/>
    <property type="molecule type" value="Genomic_DNA"/>
</dbReference>
<evidence type="ECO:0000256" key="1">
    <source>
        <dbReference type="SAM" id="Phobius"/>
    </source>
</evidence>
<dbReference type="PANTHER" id="PTHR47074">
    <property type="entry name" value="BNAC02G40300D PROTEIN"/>
    <property type="match status" value="1"/>
</dbReference>
<dbReference type="GO" id="GO:0004523">
    <property type="term" value="F:RNA-DNA hybrid ribonuclease activity"/>
    <property type="evidence" value="ECO:0007669"/>
    <property type="project" value="InterPro"/>
</dbReference>
<gene>
    <name evidence="3" type="ORF">Ddye_029217</name>
</gene>
<name>A0AAD9WLH3_9ROSI</name>
<dbReference type="GO" id="GO:0003676">
    <property type="term" value="F:nucleic acid binding"/>
    <property type="evidence" value="ECO:0007669"/>
    <property type="project" value="InterPro"/>
</dbReference>
<reference evidence="3" key="1">
    <citation type="journal article" date="2023" name="Plant J.">
        <title>Genome sequences and population genomics provide insights into the demographic history, inbreeding, and mutation load of two 'living fossil' tree species of Dipteronia.</title>
        <authorList>
            <person name="Feng Y."/>
            <person name="Comes H.P."/>
            <person name="Chen J."/>
            <person name="Zhu S."/>
            <person name="Lu R."/>
            <person name="Zhang X."/>
            <person name="Li P."/>
            <person name="Qiu J."/>
            <person name="Olsen K.M."/>
            <person name="Qiu Y."/>
        </authorList>
    </citation>
    <scope>NUCLEOTIDE SEQUENCE</scope>
    <source>
        <strain evidence="3">KIB01</strain>
    </source>
</reference>
<dbReference type="AlphaFoldDB" id="A0AAD9WLH3"/>
<feature type="transmembrane region" description="Helical" evidence="1">
    <location>
        <begin position="123"/>
        <end position="143"/>
    </location>
</feature>
<dbReference type="InterPro" id="IPR044730">
    <property type="entry name" value="RNase_H-like_dom_plant"/>
</dbReference>
<evidence type="ECO:0000313" key="4">
    <source>
        <dbReference type="Proteomes" id="UP001280121"/>
    </source>
</evidence>
<comment type="caution">
    <text evidence="3">The sequence shown here is derived from an EMBL/GenBank/DDBJ whole genome shotgun (WGS) entry which is preliminary data.</text>
</comment>
<dbReference type="InterPro" id="IPR052929">
    <property type="entry name" value="RNase_H-like_EbsB-rel"/>
</dbReference>
<dbReference type="Proteomes" id="UP001280121">
    <property type="component" value="Unassembled WGS sequence"/>
</dbReference>
<dbReference type="PANTHER" id="PTHR47074:SF11">
    <property type="entry name" value="REVERSE TRANSCRIPTASE-LIKE PROTEIN"/>
    <property type="match status" value="1"/>
</dbReference>
<accession>A0AAD9WLH3</accession>
<evidence type="ECO:0000259" key="2">
    <source>
        <dbReference type="Pfam" id="PF13456"/>
    </source>
</evidence>
<keyword evidence="1" id="KW-0812">Transmembrane</keyword>
<protein>
    <recommendedName>
        <fullName evidence="2">RNase H type-1 domain-containing protein</fullName>
    </recommendedName>
</protein>
<feature type="domain" description="RNase H type-1" evidence="2">
    <location>
        <begin position="24"/>
        <end position="124"/>
    </location>
</feature>
<keyword evidence="1" id="KW-0472">Membrane</keyword>
<dbReference type="CDD" id="cd06222">
    <property type="entry name" value="RNase_H_like"/>
    <property type="match status" value="1"/>
</dbReference>
<evidence type="ECO:0000313" key="3">
    <source>
        <dbReference type="EMBL" id="KAK2634425.1"/>
    </source>
</evidence>
<dbReference type="Pfam" id="PF13456">
    <property type="entry name" value="RVT_3"/>
    <property type="match status" value="1"/>
</dbReference>
<keyword evidence="4" id="KW-1185">Reference proteome</keyword>
<proteinExistence type="predicted"/>
<sequence length="146" mass="16037">MLAKQGWRLLNNLSSLVTQILQARDSRGVVVNSATLVFRVFVTSEIAEAKAVFKGISLAFECGLFPFIVESNDLGAVNLCNGCSFSARDVANIITDIWAQLATTMDITVVHISRSCNLTAHDIAGLVLVLVLMFQFFWARMLLHGF</sequence>
<dbReference type="InterPro" id="IPR002156">
    <property type="entry name" value="RNaseH_domain"/>
</dbReference>
<organism evidence="3 4">
    <name type="scientific">Dipteronia dyeriana</name>
    <dbReference type="NCBI Taxonomy" id="168575"/>
    <lineage>
        <taxon>Eukaryota</taxon>
        <taxon>Viridiplantae</taxon>
        <taxon>Streptophyta</taxon>
        <taxon>Embryophyta</taxon>
        <taxon>Tracheophyta</taxon>
        <taxon>Spermatophyta</taxon>
        <taxon>Magnoliopsida</taxon>
        <taxon>eudicotyledons</taxon>
        <taxon>Gunneridae</taxon>
        <taxon>Pentapetalae</taxon>
        <taxon>rosids</taxon>
        <taxon>malvids</taxon>
        <taxon>Sapindales</taxon>
        <taxon>Sapindaceae</taxon>
        <taxon>Hippocastanoideae</taxon>
        <taxon>Acereae</taxon>
        <taxon>Dipteronia</taxon>
    </lineage>
</organism>